<dbReference type="FunFam" id="3.40.50.300:FF:000019">
    <property type="entry name" value="Translation initiation factor IF-2"/>
    <property type="match status" value="1"/>
</dbReference>
<dbReference type="Pfam" id="PF22042">
    <property type="entry name" value="EF-G_D2"/>
    <property type="match status" value="1"/>
</dbReference>
<protein>
    <recommendedName>
        <fullName evidence="2 7">Translation initiation factor IF-2</fullName>
    </recommendedName>
</protein>
<dbReference type="CDD" id="cd01887">
    <property type="entry name" value="IF2_eIF5B"/>
    <property type="match status" value="1"/>
</dbReference>
<name>A0A1F5EBZ9_9BACT</name>
<dbReference type="PANTHER" id="PTHR43381">
    <property type="entry name" value="TRANSLATION INITIATION FACTOR IF-2-RELATED"/>
    <property type="match status" value="1"/>
</dbReference>
<dbReference type="InterPro" id="IPR000795">
    <property type="entry name" value="T_Tr_GTP-bd_dom"/>
</dbReference>
<evidence type="ECO:0000256" key="5">
    <source>
        <dbReference type="ARBA" id="ARBA00022917"/>
    </source>
</evidence>
<dbReference type="PRINTS" id="PR00315">
    <property type="entry name" value="ELONGATNFCT"/>
</dbReference>
<keyword evidence="5 8" id="KW-0648">Protein biosynthesis</keyword>
<evidence type="ECO:0000313" key="10">
    <source>
        <dbReference type="EMBL" id="OGD64938.1"/>
    </source>
</evidence>
<dbReference type="InterPro" id="IPR015760">
    <property type="entry name" value="TIF_IF2"/>
</dbReference>
<dbReference type="PANTHER" id="PTHR43381:SF5">
    <property type="entry name" value="TR-TYPE G DOMAIN-CONTAINING PROTEIN"/>
    <property type="match status" value="1"/>
</dbReference>
<dbReference type="FunFam" id="2.40.30.10:FF:000054">
    <property type="entry name" value="Translation initiation factor IF-2"/>
    <property type="match status" value="1"/>
</dbReference>
<dbReference type="Gene3D" id="3.40.50.300">
    <property type="entry name" value="P-loop containing nucleotide triphosphate hydrolases"/>
    <property type="match status" value="1"/>
</dbReference>
<dbReference type="InterPro" id="IPR005225">
    <property type="entry name" value="Small_GTP-bd"/>
</dbReference>
<dbReference type="InterPro" id="IPR036925">
    <property type="entry name" value="TIF_IF2_dom3_sf"/>
</dbReference>
<dbReference type="Proteomes" id="UP000177481">
    <property type="component" value="Unassembled WGS sequence"/>
</dbReference>
<feature type="domain" description="Tr-type G" evidence="9">
    <location>
        <begin position="86"/>
        <end position="260"/>
    </location>
</feature>
<dbReference type="InterPro" id="IPR023115">
    <property type="entry name" value="TIF_IF2_dom3"/>
</dbReference>
<dbReference type="SUPFAM" id="SSF50447">
    <property type="entry name" value="Translation proteins"/>
    <property type="match status" value="2"/>
</dbReference>
<evidence type="ECO:0000256" key="1">
    <source>
        <dbReference type="ARBA" id="ARBA00007733"/>
    </source>
</evidence>
<dbReference type="InterPro" id="IPR027417">
    <property type="entry name" value="P-loop_NTPase"/>
</dbReference>
<evidence type="ECO:0000256" key="3">
    <source>
        <dbReference type="ARBA" id="ARBA00022540"/>
    </source>
</evidence>
<dbReference type="EMBL" id="MEZX01000002">
    <property type="protein sequence ID" value="OGD64938.1"/>
    <property type="molecule type" value="Genomic_DNA"/>
</dbReference>
<dbReference type="InterPro" id="IPR053905">
    <property type="entry name" value="EF-G-like_DII"/>
</dbReference>
<keyword evidence="3 8" id="KW-0396">Initiation factor</keyword>
<dbReference type="NCBIfam" id="TIGR00487">
    <property type="entry name" value="IF-2"/>
    <property type="match status" value="1"/>
</dbReference>
<dbReference type="CDD" id="cd03702">
    <property type="entry name" value="IF2_mtIF2_II"/>
    <property type="match status" value="1"/>
</dbReference>
<evidence type="ECO:0000256" key="8">
    <source>
        <dbReference type="RuleBase" id="RU000644"/>
    </source>
</evidence>
<dbReference type="InterPro" id="IPR009000">
    <property type="entry name" value="Transl_B-barrel_sf"/>
</dbReference>
<organism evidence="10 11">
    <name type="scientific">Candidatus Berkelbacteria bacterium RIFCSPLOWO2_01_FULL_50_28</name>
    <dbReference type="NCBI Taxonomy" id="1797471"/>
    <lineage>
        <taxon>Bacteria</taxon>
        <taxon>Candidatus Berkelbacteria</taxon>
    </lineage>
</organism>
<dbReference type="SUPFAM" id="SSF52156">
    <property type="entry name" value="Initiation factor IF2/eIF5b, domain 3"/>
    <property type="match status" value="1"/>
</dbReference>
<gene>
    <name evidence="10" type="ORF">A3A71_02735</name>
</gene>
<dbReference type="Pfam" id="PF11987">
    <property type="entry name" value="IF-2"/>
    <property type="match status" value="1"/>
</dbReference>
<sequence length="572" mass="60707">MSDEVSDKKLIAIPEEISVRSLAVLLGAEPTAVIGKLISGGVMASINQSVDFDSAALVAEEFGFQAKPEEEIASQKKITSTSGDYIRPPIVTIMGHVDHGKTSLLDYIRSANVAAGEAGGITQHISAYQIEHKMSDGKKRKVTFIDTPGHEAFSALRSHGASITDLVVLVVAADDGVKPQTLEALKFARAAGVPILVAITKTDTPGADLDRAKKQLVEHDLAPEDWGGKTVVVPVSSKTGEGVPQLLELIVLTTDLQELRADPETSPQGIVIEANLDKQLGAVARVLVYNGTLRPGQVVVIGKTYGRIRTMDDDRGKKIAAAGPAVPVLISGLKDVPVFGEALQAVPNEKVAKSMTAGLNAGQRRQAGESENVVPIVLKADVGGSLAALEDSIKKLQIKDATVEIVSSGIGATNENDVNLAKASGATIIAFRSTPPKRVSELARRDEVEIKESWVIYEILEYLTETLKKIASPTYTTVELGRLKVLAVFSGKKDTQIVGGEVAEGIVKKGSDIKILRQKEEVGTGKVEGLQLGKIETDEVEKGSQCGLSLFELSAQAEVGDVLHFSETKVDK</sequence>
<accession>A0A1F5EBZ9</accession>
<evidence type="ECO:0000256" key="2">
    <source>
        <dbReference type="ARBA" id="ARBA00020675"/>
    </source>
</evidence>
<dbReference type="Gene3D" id="3.40.50.10050">
    <property type="entry name" value="Translation initiation factor IF- 2, domain 3"/>
    <property type="match status" value="1"/>
</dbReference>
<dbReference type="GO" id="GO:0005525">
    <property type="term" value="F:GTP binding"/>
    <property type="evidence" value="ECO:0007669"/>
    <property type="project" value="UniProtKB-KW"/>
</dbReference>
<dbReference type="FunFam" id="3.40.50.10050:FF:000001">
    <property type="entry name" value="Translation initiation factor IF-2"/>
    <property type="match status" value="1"/>
</dbReference>
<dbReference type="NCBIfam" id="TIGR00231">
    <property type="entry name" value="small_GTP"/>
    <property type="match status" value="1"/>
</dbReference>
<dbReference type="InterPro" id="IPR000178">
    <property type="entry name" value="TF_IF2_bacterial-like"/>
</dbReference>
<evidence type="ECO:0000313" key="11">
    <source>
        <dbReference type="Proteomes" id="UP000177481"/>
    </source>
</evidence>
<comment type="function">
    <text evidence="8">One of the essential components for the initiation of protein synthesis. Protects formylmethionyl-tRNA from spontaneous hydrolysis and promotes its binding to the 30S ribosomal subunits. Also involved in the hydrolysis of GTP during the formation of the 70S ribosomal complex.</text>
</comment>
<dbReference type="SUPFAM" id="SSF52540">
    <property type="entry name" value="P-loop containing nucleoside triphosphate hydrolases"/>
    <property type="match status" value="1"/>
</dbReference>
<dbReference type="Pfam" id="PF00009">
    <property type="entry name" value="GTP_EFTU"/>
    <property type="match status" value="1"/>
</dbReference>
<evidence type="ECO:0000256" key="7">
    <source>
        <dbReference type="NCBIfam" id="TIGR00487"/>
    </source>
</evidence>
<evidence type="ECO:0000259" key="9">
    <source>
        <dbReference type="PROSITE" id="PS51722"/>
    </source>
</evidence>
<dbReference type="InterPro" id="IPR044145">
    <property type="entry name" value="IF2_II"/>
</dbReference>
<dbReference type="GO" id="GO:0003924">
    <property type="term" value="F:GTPase activity"/>
    <property type="evidence" value="ECO:0007669"/>
    <property type="project" value="InterPro"/>
</dbReference>
<dbReference type="GO" id="GO:0003743">
    <property type="term" value="F:translation initiation factor activity"/>
    <property type="evidence" value="ECO:0007669"/>
    <property type="project" value="UniProtKB-UniRule"/>
</dbReference>
<dbReference type="AlphaFoldDB" id="A0A1F5EBZ9"/>
<proteinExistence type="inferred from homology"/>
<dbReference type="InterPro" id="IPR006847">
    <property type="entry name" value="IF2_N"/>
</dbReference>
<comment type="similarity">
    <text evidence="1 8">Belongs to the TRAFAC class translation factor GTPase superfamily. Classic translation factor GTPase family. IF-2 subfamily.</text>
</comment>
<reference evidence="10 11" key="1">
    <citation type="journal article" date="2016" name="Nat. Commun.">
        <title>Thousands of microbial genomes shed light on interconnected biogeochemical processes in an aquifer system.</title>
        <authorList>
            <person name="Anantharaman K."/>
            <person name="Brown C.T."/>
            <person name="Hug L.A."/>
            <person name="Sharon I."/>
            <person name="Castelle C.J."/>
            <person name="Probst A.J."/>
            <person name="Thomas B.C."/>
            <person name="Singh A."/>
            <person name="Wilkins M.J."/>
            <person name="Karaoz U."/>
            <person name="Brodie E.L."/>
            <person name="Williams K.H."/>
            <person name="Hubbard S.S."/>
            <person name="Banfield J.F."/>
        </authorList>
    </citation>
    <scope>NUCLEOTIDE SEQUENCE [LARGE SCALE GENOMIC DNA]</scope>
</reference>
<dbReference type="Pfam" id="PF04760">
    <property type="entry name" value="IF2_N"/>
    <property type="match status" value="1"/>
</dbReference>
<dbReference type="STRING" id="1797471.A3A71_02735"/>
<comment type="caution">
    <text evidence="10">The sequence shown here is derived from an EMBL/GenBank/DDBJ whole genome shotgun (WGS) entry which is preliminary data.</text>
</comment>
<evidence type="ECO:0000256" key="4">
    <source>
        <dbReference type="ARBA" id="ARBA00022741"/>
    </source>
</evidence>
<keyword evidence="4" id="KW-0547">Nucleotide-binding</keyword>
<dbReference type="GO" id="GO:0005737">
    <property type="term" value="C:cytoplasm"/>
    <property type="evidence" value="ECO:0007669"/>
    <property type="project" value="UniProtKB-UniRule"/>
</dbReference>
<keyword evidence="6" id="KW-0342">GTP-binding</keyword>
<dbReference type="PROSITE" id="PS51722">
    <property type="entry name" value="G_TR_2"/>
    <property type="match status" value="1"/>
</dbReference>
<dbReference type="Gene3D" id="2.40.30.10">
    <property type="entry name" value="Translation factors"/>
    <property type="match status" value="2"/>
</dbReference>
<evidence type="ECO:0000256" key="6">
    <source>
        <dbReference type="ARBA" id="ARBA00023134"/>
    </source>
</evidence>